<dbReference type="GO" id="GO:0016740">
    <property type="term" value="F:transferase activity"/>
    <property type="evidence" value="ECO:0007669"/>
    <property type="project" value="UniProtKB-KW"/>
</dbReference>
<dbReference type="Gene3D" id="2.20.25.110">
    <property type="entry name" value="S-adenosyl-L-methionine-dependent methyltransferases"/>
    <property type="match status" value="1"/>
</dbReference>
<feature type="domain" description="Methyltransferase" evidence="2">
    <location>
        <begin position="47"/>
        <end position="141"/>
    </location>
</feature>
<dbReference type="SUPFAM" id="SSF53335">
    <property type="entry name" value="S-adenosyl-L-methionine-dependent methyltransferases"/>
    <property type="match status" value="1"/>
</dbReference>
<dbReference type="InterPro" id="IPR029063">
    <property type="entry name" value="SAM-dependent_MTases_sf"/>
</dbReference>
<sequence>MSKADWRRILFDQKYLDTYLADFTQERTSQEVDFVVKTARLTPQDRILDLACGHGRHSIELAKRGFTVVGLDYSEPFIEKAKADAKEAEVNVEFVQGDMKQLPFKGEFDVVLMLFTAFGYFDDETNQKVLEEISRSLKPGGRFLIDVISGEAYSRRFSKDNIRETSSNLLKIPRTAEIDGKQIDEIEWYDPEKQLIHTHRGWIDNEEKKEHDYYIRIYTVQQYKDMLSKASFKFKELWGDFQGNPHDTNGNFRTIILAEK</sequence>
<evidence type="ECO:0000259" key="2">
    <source>
        <dbReference type="Pfam" id="PF13649"/>
    </source>
</evidence>
<proteinExistence type="predicted"/>
<accession>A0A1F5MHL7</accession>
<dbReference type="Proteomes" id="UP000178859">
    <property type="component" value="Unassembled WGS sequence"/>
</dbReference>
<dbReference type="Pfam" id="PF13649">
    <property type="entry name" value="Methyltransf_25"/>
    <property type="match status" value="1"/>
</dbReference>
<dbReference type="Gene3D" id="3.40.50.150">
    <property type="entry name" value="Vaccinia Virus protein VP39"/>
    <property type="match status" value="1"/>
</dbReference>
<dbReference type="EMBL" id="MFDT01000029">
    <property type="protein sequence ID" value="OGE64852.1"/>
    <property type="molecule type" value="Genomic_DNA"/>
</dbReference>
<evidence type="ECO:0000313" key="4">
    <source>
        <dbReference type="Proteomes" id="UP000178859"/>
    </source>
</evidence>
<organism evidence="3 4">
    <name type="scientific">Candidatus Daviesbacteria bacterium RIFCSPLOWO2_02_FULL_36_7</name>
    <dbReference type="NCBI Taxonomy" id="1797792"/>
    <lineage>
        <taxon>Bacteria</taxon>
        <taxon>Candidatus Daviesiibacteriota</taxon>
    </lineage>
</organism>
<comment type="caution">
    <text evidence="3">The sequence shown here is derived from an EMBL/GenBank/DDBJ whole genome shotgun (WGS) entry which is preliminary data.</text>
</comment>
<reference evidence="3 4" key="1">
    <citation type="journal article" date="2016" name="Nat. Commun.">
        <title>Thousands of microbial genomes shed light on interconnected biogeochemical processes in an aquifer system.</title>
        <authorList>
            <person name="Anantharaman K."/>
            <person name="Brown C.T."/>
            <person name="Hug L.A."/>
            <person name="Sharon I."/>
            <person name="Castelle C.J."/>
            <person name="Probst A.J."/>
            <person name="Thomas B.C."/>
            <person name="Singh A."/>
            <person name="Wilkins M.J."/>
            <person name="Karaoz U."/>
            <person name="Brodie E.L."/>
            <person name="Williams K.H."/>
            <person name="Hubbard S.S."/>
            <person name="Banfield J.F."/>
        </authorList>
    </citation>
    <scope>NUCLEOTIDE SEQUENCE [LARGE SCALE GENOMIC DNA]</scope>
</reference>
<gene>
    <name evidence="3" type="ORF">A3I48_01925</name>
</gene>
<dbReference type="InterPro" id="IPR041698">
    <property type="entry name" value="Methyltransf_25"/>
</dbReference>
<dbReference type="PANTHER" id="PTHR43861">
    <property type="entry name" value="TRANS-ACONITATE 2-METHYLTRANSFERASE-RELATED"/>
    <property type="match status" value="1"/>
</dbReference>
<evidence type="ECO:0000313" key="3">
    <source>
        <dbReference type="EMBL" id="OGE64852.1"/>
    </source>
</evidence>
<dbReference type="AlphaFoldDB" id="A0A1F5MHL7"/>
<protein>
    <recommendedName>
        <fullName evidence="2">Methyltransferase domain-containing protein</fullName>
    </recommendedName>
</protein>
<evidence type="ECO:0000256" key="1">
    <source>
        <dbReference type="ARBA" id="ARBA00022679"/>
    </source>
</evidence>
<dbReference type="CDD" id="cd02440">
    <property type="entry name" value="AdoMet_MTases"/>
    <property type="match status" value="1"/>
</dbReference>
<name>A0A1F5MHL7_9BACT</name>
<keyword evidence="1" id="KW-0808">Transferase</keyword>